<dbReference type="Proteomes" id="UP001385951">
    <property type="component" value="Unassembled WGS sequence"/>
</dbReference>
<dbReference type="GO" id="GO:0006413">
    <property type="term" value="P:translational initiation"/>
    <property type="evidence" value="ECO:0007669"/>
    <property type="project" value="TreeGrafter"/>
</dbReference>
<dbReference type="InterPro" id="IPR002939">
    <property type="entry name" value="DnaJ_C"/>
</dbReference>
<evidence type="ECO:0000313" key="4">
    <source>
        <dbReference type="EMBL" id="KAK7690504.1"/>
    </source>
</evidence>
<feature type="compositionally biased region" description="Pro residues" evidence="2">
    <location>
        <begin position="85"/>
        <end position="94"/>
    </location>
</feature>
<dbReference type="InterPro" id="IPR051339">
    <property type="entry name" value="DnaJ_subfamily_B"/>
</dbReference>
<dbReference type="GO" id="GO:0006457">
    <property type="term" value="P:protein folding"/>
    <property type="evidence" value="ECO:0007669"/>
    <property type="project" value="InterPro"/>
</dbReference>
<dbReference type="EMBL" id="JASBNA010000006">
    <property type="protein sequence ID" value="KAK7690504.1"/>
    <property type="molecule type" value="Genomic_DNA"/>
</dbReference>
<dbReference type="SUPFAM" id="SSF46565">
    <property type="entry name" value="Chaperone J-domain"/>
    <property type="match status" value="1"/>
</dbReference>
<dbReference type="Gene3D" id="1.10.287.110">
    <property type="entry name" value="DnaJ domain"/>
    <property type="match status" value="1"/>
</dbReference>
<dbReference type="GO" id="GO:0005829">
    <property type="term" value="C:cytosol"/>
    <property type="evidence" value="ECO:0007669"/>
    <property type="project" value="TreeGrafter"/>
</dbReference>
<dbReference type="Gene3D" id="2.60.260.20">
    <property type="entry name" value="Urease metallochaperone UreE, N-terminal domain"/>
    <property type="match status" value="2"/>
</dbReference>
<dbReference type="InterPro" id="IPR036869">
    <property type="entry name" value="J_dom_sf"/>
</dbReference>
<dbReference type="Pfam" id="PF00226">
    <property type="entry name" value="DnaJ"/>
    <property type="match status" value="1"/>
</dbReference>
<feature type="compositionally biased region" description="Basic residues" evidence="2">
    <location>
        <begin position="68"/>
        <end position="78"/>
    </location>
</feature>
<name>A0AAW0GLJ7_9APHY</name>
<dbReference type="CDD" id="cd06257">
    <property type="entry name" value="DnaJ"/>
    <property type="match status" value="1"/>
</dbReference>
<dbReference type="PRINTS" id="PR00625">
    <property type="entry name" value="JDOMAIN"/>
</dbReference>
<evidence type="ECO:0000313" key="5">
    <source>
        <dbReference type="Proteomes" id="UP001385951"/>
    </source>
</evidence>
<feature type="domain" description="J" evidence="3">
    <location>
        <begin position="9"/>
        <end position="81"/>
    </location>
</feature>
<dbReference type="AlphaFoldDB" id="A0AAW0GLJ7"/>
<protein>
    <recommendedName>
        <fullName evidence="3">J domain-containing protein</fullName>
    </recommendedName>
</protein>
<feature type="compositionally biased region" description="Low complexity" evidence="2">
    <location>
        <begin position="95"/>
        <end position="113"/>
    </location>
</feature>
<dbReference type="GO" id="GO:0051082">
    <property type="term" value="F:unfolded protein binding"/>
    <property type="evidence" value="ECO:0007669"/>
    <property type="project" value="InterPro"/>
</dbReference>
<gene>
    <name evidence="4" type="ORF">QCA50_005602</name>
</gene>
<feature type="compositionally biased region" description="Basic residues" evidence="2">
    <location>
        <begin position="182"/>
        <end position="193"/>
    </location>
</feature>
<dbReference type="GO" id="GO:0051087">
    <property type="term" value="F:protein-folding chaperone binding"/>
    <property type="evidence" value="ECO:0007669"/>
    <property type="project" value="TreeGrafter"/>
</dbReference>
<dbReference type="PANTHER" id="PTHR24078:SF553">
    <property type="entry name" value="DNAJ HOMOLOG SUBFAMILY B MEMBER 5"/>
    <property type="match status" value="1"/>
</dbReference>
<proteinExistence type="predicted"/>
<dbReference type="PANTHER" id="PTHR24078">
    <property type="entry name" value="DNAJ HOMOLOG SUBFAMILY C MEMBER"/>
    <property type="match status" value="1"/>
</dbReference>
<feature type="compositionally biased region" description="Basic and acidic residues" evidence="2">
    <location>
        <begin position="114"/>
        <end position="137"/>
    </location>
</feature>
<dbReference type="CDD" id="cd10747">
    <property type="entry name" value="DnaJ_C"/>
    <property type="match status" value="1"/>
</dbReference>
<organism evidence="4 5">
    <name type="scientific">Cerrena zonata</name>
    <dbReference type="NCBI Taxonomy" id="2478898"/>
    <lineage>
        <taxon>Eukaryota</taxon>
        <taxon>Fungi</taxon>
        <taxon>Dikarya</taxon>
        <taxon>Basidiomycota</taxon>
        <taxon>Agaricomycotina</taxon>
        <taxon>Agaricomycetes</taxon>
        <taxon>Polyporales</taxon>
        <taxon>Cerrenaceae</taxon>
        <taxon>Cerrena</taxon>
    </lineage>
</organism>
<dbReference type="SUPFAM" id="SSF49493">
    <property type="entry name" value="HSP40/DnaJ peptide-binding domain"/>
    <property type="match status" value="1"/>
</dbReference>
<feature type="region of interest" description="Disordered" evidence="2">
    <location>
        <begin position="65"/>
        <end position="193"/>
    </location>
</feature>
<feature type="compositionally biased region" description="Basic residues" evidence="2">
    <location>
        <begin position="145"/>
        <end position="157"/>
    </location>
</feature>
<sequence>MPISSSDKNNYAILDLPSGASEEEIRLAYKKLALKWHPDRHLDDKENAQEKFIEISDAYNALLDAIHNPRKTKRRDRDKKKDGPVPTPSAPPSTAPSTASSDSHSSRSSGSSSKPKEERKVKESRVEEKPHKQRDPTPKGSSNHTSRKPSLRTKPHSSPRTTFYPDLHPDSSSDESDDASVHRNHGVRVKKPKHRHIEDDYEFVDLGSPIQPLLPPKSNTDVPKEKEKDKDWIFPLSLSLEDLCVGASHRYRITRTLRSGKSQNVKIDVKVSPGWKKGTRIRVPGVGNERRDGTFQDIVFVVEEEPHSRFKRVENDLHVTVQIPWQESSSRPYSWSSEDSDLSGERGRASEEVAFVRGLDGQEFALPIPRSLVEGADGSRIIGAGMPIRSHGRVDGRGDLVVRWEFVFPDTEKVQRSRWQALTKAMKWK</sequence>
<evidence type="ECO:0000256" key="2">
    <source>
        <dbReference type="SAM" id="MobiDB-lite"/>
    </source>
</evidence>
<evidence type="ECO:0000256" key="1">
    <source>
        <dbReference type="ARBA" id="ARBA00023186"/>
    </source>
</evidence>
<dbReference type="Pfam" id="PF01556">
    <property type="entry name" value="DnaJ_C"/>
    <property type="match status" value="1"/>
</dbReference>
<keyword evidence="1" id="KW-0143">Chaperone</keyword>
<comment type="caution">
    <text evidence="4">The sequence shown here is derived from an EMBL/GenBank/DDBJ whole genome shotgun (WGS) entry which is preliminary data.</text>
</comment>
<keyword evidence="5" id="KW-1185">Reference proteome</keyword>
<dbReference type="PROSITE" id="PS50076">
    <property type="entry name" value="DNAJ_2"/>
    <property type="match status" value="1"/>
</dbReference>
<accession>A0AAW0GLJ7</accession>
<dbReference type="SMART" id="SM00271">
    <property type="entry name" value="DnaJ"/>
    <property type="match status" value="1"/>
</dbReference>
<dbReference type="InterPro" id="IPR001623">
    <property type="entry name" value="DnaJ_domain"/>
</dbReference>
<evidence type="ECO:0000259" key="3">
    <source>
        <dbReference type="PROSITE" id="PS50076"/>
    </source>
</evidence>
<dbReference type="InterPro" id="IPR008971">
    <property type="entry name" value="HSP40/DnaJ_pept-bd"/>
</dbReference>
<reference evidence="4 5" key="1">
    <citation type="submission" date="2022-09" db="EMBL/GenBank/DDBJ databases">
        <authorList>
            <person name="Palmer J.M."/>
        </authorList>
    </citation>
    <scope>NUCLEOTIDE SEQUENCE [LARGE SCALE GENOMIC DNA]</scope>
    <source>
        <strain evidence="4 5">DSM 7382</strain>
    </source>
</reference>